<organism evidence="2 3">
    <name type="scientific">Metapseudomonas resinovorans NBRC 106553</name>
    <dbReference type="NCBI Taxonomy" id="1245471"/>
    <lineage>
        <taxon>Bacteria</taxon>
        <taxon>Pseudomonadati</taxon>
        <taxon>Pseudomonadota</taxon>
        <taxon>Gammaproteobacteria</taxon>
        <taxon>Pseudomonadales</taxon>
        <taxon>Pseudomonadaceae</taxon>
        <taxon>Metapseudomonas</taxon>
    </lineage>
</organism>
<evidence type="ECO:0000256" key="1">
    <source>
        <dbReference type="SAM" id="SignalP"/>
    </source>
</evidence>
<feature type="signal peptide" evidence="1">
    <location>
        <begin position="1"/>
        <end position="24"/>
    </location>
</feature>
<name>S6BGH1_METRE</name>
<dbReference type="EMBL" id="AP013068">
    <property type="protein sequence ID" value="BAN48184.1"/>
    <property type="molecule type" value="Genomic_DNA"/>
</dbReference>
<dbReference type="Proteomes" id="UP000015503">
    <property type="component" value="Chromosome"/>
</dbReference>
<dbReference type="AlphaFoldDB" id="S6BGH1"/>
<reference evidence="2 3" key="1">
    <citation type="journal article" date="2013" name="Genome Announc.">
        <title>Complete Genome Sequence of the Carbazole Degrader Pseudomonas resinovorans Strain CA10 (NBRC 106553).</title>
        <authorList>
            <person name="Shintani M."/>
            <person name="Hosoyama A."/>
            <person name="Ohji S."/>
            <person name="Tsuchikane K."/>
            <person name="Takarada H."/>
            <person name="Yamazoe A."/>
            <person name="Fujita N."/>
            <person name="Nojiri H."/>
        </authorList>
    </citation>
    <scope>NUCLEOTIDE SEQUENCE [LARGE SCALE GENOMIC DNA]</scope>
    <source>
        <strain evidence="2 3">NBRC 106553</strain>
    </source>
</reference>
<proteinExistence type="predicted"/>
<gene>
    <name evidence="2" type="ORF">PCA10_24520</name>
</gene>
<dbReference type="HOGENOM" id="CLU_129235_0_0_6"/>
<dbReference type="Gene3D" id="2.40.160.20">
    <property type="match status" value="1"/>
</dbReference>
<protein>
    <recommendedName>
        <fullName evidence="4">Sn-glycerol-3-phosphate transporter</fullName>
    </recommendedName>
</protein>
<evidence type="ECO:0000313" key="3">
    <source>
        <dbReference type="Proteomes" id="UP000015503"/>
    </source>
</evidence>
<dbReference type="eggNOG" id="ENOG5032U4W">
    <property type="taxonomic scope" value="Bacteria"/>
</dbReference>
<dbReference type="PATRIC" id="fig|1245471.3.peg.2480"/>
<evidence type="ECO:0000313" key="2">
    <source>
        <dbReference type="EMBL" id="BAN48184.1"/>
    </source>
</evidence>
<dbReference type="RefSeq" id="WP_016492379.1">
    <property type="nucleotide sequence ID" value="NC_021499.1"/>
</dbReference>
<feature type="chain" id="PRO_5004536344" description="Sn-glycerol-3-phosphate transporter" evidence="1">
    <location>
        <begin position="25"/>
        <end position="156"/>
    </location>
</feature>
<keyword evidence="3" id="KW-1185">Reference proteome</keyword>
<accession>S6BGH1</accession>
<sequence>MKSVRLPTVLTLALTATLAQTSWAEEWNWYLQTSAYTTHFNHDPDHNNHQELIGLEYTTRNDLIIGGATFKNSFYQRSQYVYAGKRFNFEDTPFYFKISAGALQGYRGDYRDKIPLNRFHVAPAIIPSLGVQLGRVGGEVVLLGAAALMVNVGVYF</sequence>
<dbReference type="KEGG" id="pre:PCA10_24520"/>
<keyword evidence="1" id="KW-0732">Signal</keyword>
<dbReference type="OrthoDB" id="8561992at2"/>
<evidence type="ECO:0008006" key="4">
    <source>
        <dbReference type="Google" id="ProtNLM"/>
    </source>
</evidence>